<protein>
    <submittedName>
        <fullName evidence="1">Uncharacterized protein</fullName>
    </submittedName>
</protein>
<accession>A0AAD6YZ78</accession>
<evidence type="ECO:0000313" key="1">
    <source>
        <dbReference type="EMBL" id="KAJ7301762.1"/>
    </source>
</evidence>
<dbReference type="AlphaFoldDB" id="A0AAD6YZ78"/>
<gene>
    <name evidence="1" type="ORF">DFH08DRAFT_978446</name>
</gene>
<comment type="caution">
    <text evidence="1">The sequence shown here is derived from an EMBL/GenBank/DDBJ whole genome shotgun (WGS) entry which is preliminary data.</text>
</comment>
<dbReference type="EMBL" id="JARIHO010000127">
    <property type="protein sequence ID" value="KAJ7301762.1"/>
    <property type="molecule type" value="Genomic_DNA"/>
</dbReference>
<reference evidence="1" key="1">
    <citation type="submission" date="2023-03" db="EMBL/GenBank/DDBJ databases">
        <title>Massive genome expansion in bonnet fungi (Mycena s.s.) driven by repeated elements and novel gene families across ecological guilds.</title>
        <authorList>
            <consortium name="Lawrence Berkeley National Laboratory"/>
            <person name="Harder C.B."/>
            <person name="Miyauchi S."/>
            <person name="Viragh M."/>
            <person name="Kuo A."/>
            <person name="Thoen E."/>
            <person name="Andreopoulos B."/>
            <person name="Lu D."/>
            <person name="Skrede I."/>
            <person name="Drula E."/>
            <person name="Henrissat B."/>
            <person name="Morin E."/>
            <person name="Kohler A."/>
            <person name="Barry K."/>
            <person name="LaButti K."/>
            <person name="Morin E."/>
            <person name="Salamov A."/>
            <person name="Lipzen A."/>
            <person name="Mereny Z."/>
            <person name="Hegedus B."/>
            <person name="Baldrian P."/>
            <person name="Stursova M."/>
            <person name="Weitz H."/>
            <person name="Taylor A."/>
            <person name="Grigoriev I.V."/>
            <person name="Nagy L.G."/>
            <person name="Martin F."/>
            <person name="Kauserud H."/>
        </authorList>
    </citation>
    <scope>NUCLEOTIDE SEQUENCE</scope>
    <source>
        <strain evidence="1">CBHHK002</strain>
    </source>
</reference>
<proteinExistence type="predicted"/>
<evidence type="ECO:0000313" key="2">
    <source>
        <dbReference type="Proteomes" id="UP001218218"/>
    </source>
</evidence>
<organism evidence="1 2">
    <name type="scientific">Mycena albidolilacea</name>
    <dbReference type="NCBI Taxonomy" id="1033008"/>
    <lineage>
        <taxon>Eukaryota</taxon>
        <taxon>Fungi</taxon>
        <taxon>Dikarya</taxon>
        <taxon>Basidiomycota</taxon>
        <taxon>Agaricomycotina</taxon>
        <taxon>Agaricomycetes</taxon>
        <taxon>Agaricomycetidae</taxon>
        <taxon>Agaricales</taxon>
        <taxon>Marasmiineae</taxon>
        <taxon>Mycenaceae</taxon>
        <taxon>Mycena</taxon>
    </lineage>
</organism>
<sequence length="153" mass="17948">MLVALKNIIYSLATTFAGLWRRGERVGERVEVVEEHDHECEHIRSHRDKPERPWADPIYCAEMLSEAFLYLPTCEYFKSVFMWRTEQKLVNERIVQYKTATHIKPIYYVIDRDPEIYTSTCGAELAWHRVGNQWGAIYATLSHADAVERAEDV</sequence>
<keyword evidence="2" id="KW-1185">Reference proteome</keyword>
<dbReference type="Proteomes" id="UP001218218">
    <property type="component" value="Unassembled WGS sequence"/>
</dbReference>
<name>A0AAD6YZ78_9AGAR</name>